<keyword evidence="5" id="KW-1185">Reference proteome</keyword>
<sequence>MEAAAIYHRPDSEFAYLYQPDDFRVRLRTKRDDAQAVDCFYGDPYDSEKGQWPYETIAMSKIASTEAHDYWEAALEVPHKRVQYDFRVVGTDGSELLYGDRGCFPFEPSLIGGGGNPFRQPYFHEIDRFQEPDWVRHTVWYQIFPERFANGDTSNDPADVKPWDSTVNPGRTDYYGGDLQGILDHLDYLQDLGINGLYLCPVFKAYSNHKYDTIDYLEIDPDFGDKEVFQKLVAAAHQRGMKVMLDAVFNHIGDRSVQWQDVLTNQSKSRFANWFHVNKFPISYQETTDFEHANELSFDTFAYTPHMPKLNTANPEVQAYLLDVATYWIKEFDIDAWRLDVANEVGHHFWRQFAAACHAVKPNFYILGEVWHSSQPWLQGDQFSAVMNYAFTETVIKGFVDKTLEPTRMVAGLNYQRMLYQQQVNEVMLNTLDSHDTARLLTLCRGDKALLRQTVAFTFLQEGEPCIYYGSEVGMDGGNDPDCRKPMNWDPATQDQELFAFYQKLIKFRLQHADLMTQGALTWQVVDDDQGLVKVVRDDGATFVTGIFNLSGQAQKIGALQTADSVVLSQGLTNDELAASGFVISQR</sequence>
<dbReference type="Proteomes" id="UP001596310">
    <property type="component" value="Unassembled WGS sequence"/>
</dbReference>
<dbReference type="GO" id="GO:0016798">
    <property type="term" value="F:hydrolase activity, acting on glycosyl bonds"/>
    <property type="evidence" value="ECO:0007669"/>
    <property type="project" value="UniProtKB-KW"/>
</dbReference>
<feature type="domain" description="Glycosyl hydrolase family 13 catalytic" evidence="3">
    <location>
        <begin position="142"/>
        <end position="509"/>
    </location>
</feature>
<dbReference type="Pfam" id="PF02903">
    <property type="entry name" value="Alpha-amylase_N"/>
    <property type="match status" value="1"/>
</dbReference>
<gene>
    <name evidence="4" type="ORF">ACFQHW_00765</name>
</gene>
<protein>
    <submittedName>
        <fullName evidence="4">Glycoside hydrolase family 13 protein</fullName>
        <ecNumber evidence="4">3.2.1.-</ecNumber>
    </submittedName>
</protein>
<dbReference type="InterPro" id="IPR017853">
    <property type="entry name" value="GH"/>
</dbReference>
<proteinExistence type="predicted"/>
<dbReference type="Gene3D" id="3.20.20.80">
    <property type="entry name" value="Glycosidases"/>
    <property type="match status" value="1"/>
</dbReference>
<dbReference type="CDD" id="cd11338">
    <property type="entry name" value="AmyAc_CMD"/>
    <property type="match status" value="1"/>
</dbReference>
<name>A0ABW1UM31_9LACO</name>
<comment type="caution">
    <text evidence="4">The sequence shown here is derived from an EMBL/GenBank/DDBJ whole genome shotgun (WGS) entry which is preliminary data.</text>
</comment>
<dbReference type="InterPro" id="IPR045857">
    <property type="entry name" value="O16G_dom_2"/>
</dbReference>
<dbReference type="PANTHER" id="PTHR10357:SF210">
    <property type="entry name" value="MALTODEXTRIN GLUCOSIDASE"/>
    <property type="match status" value="1"/>
</dbReference>
<reference evidence="5" key="1">
    <citation type="journal article" date="2019" name="Int. J. Syst. Evol. Microbiol.">
        <title>The Global Catalogue of Microorganisms (GCM) 10K type strain sequencing project: providing services to taxonomists for standard genome sequencing and annotation.</title>
        <authorList>
            <consortium name="The Broad Institute Genomics Platform"/>
            <consortium name="The Broad Institute Genome Sequencing Center for Infectious Disease"/>
            <person name="Wu L."/>
            <person name="Ma J."/>
        </authorList>
    </citation>
    <scope>NUCLEOTIDE SEQUENCE [LARGE SCALE GENOMIC DNA]</scope>
    <source>
        <strain evidence="5">CCM 8897</strain>
    </source>
</reference>
<evidence type="ECO:0000313" key="4">
    <source>
        <dbReference type="EMBL" id="MFC6314101.1"/>
    </source>
</evidence>
<accession>A0ABW1UM31</accession>
<dbReference type="InterPro" id="IPR006047">
    <property type="entry name" value="GH13_cat_dom"/>
</dbReference>
<dbReference type="Gene3D" id="3.90.400.10">
    <property type="entry name" value="Oligo-1,6-glucosidase, Domain 2"/>
    <property type="match status" value="1"/>
</dbReference>
<dbReference type="Gene3D" id="2.60.40.10">
    <property type="entry name" value="Immunoglobulins"/>
    <property type="match status" value="1"/>
</dbReference>
<evidence type="ECO:0000313" key="5">
    <source>
        <dbReference type="Proteomes" id="UP001596310"/>
    </source>
</evidence>
<evidence type="ECO:0000259" key="3">
    <source>
        <dbReference type="SMART" id="SM00642"/>
    </source>
</evidence>
<dbReference type="InterPro" id="IPR013783">
    <property type="entry name" value="Ig-like_fold"/>
</dbReference>
<dbReference type="Pfam" id="PF00128">
    <property type="entry name" value="Alpha-amylase"/>
    <property type="match status" value="1"/>
</dbReference>
<dbReference type="SMART" id="SM00642">
    <property type="entry name" value="Aamy"/>
    <property type="match status" value="1"/>
</dbReference>
<evidence type="ECO:0000256" key="2">
    <source>
        <dbReference type="ARBA" id="ARBA00023295"/>
    </source>
</evidence>
<organism evidence="4 5">
    <name type="scientific">Lapidilactobacillus achengensis</name>
    <dbReference type="NCBI Taxonomy" id="2486000"/>
    <lineage>
        <taxon>Bacteria</taxon>
        <taxon>Bacillati</taxon>
        <taxon>Bacillota</taxon>
        <taxon>Bacilli</taxon>
        <taxon>Lactobacillales</taxon>
        <taxon>Lactobacillaceae</taxon>
        <taxon>Lapidilactobacillus</taxon>
    </lineage>
</organism>
<dbReference type="EMBL" id="JBHSSM010000004">
    <property type="protein sequence ID" value="MFC6314101.1"/>
    <property type="molecule type" value="Genomic_DNA"/>
</dbReference>
<dbReference type="CDD" id="cd02857">
    <property type="entry name" value="E_set_CDase_PDE_N"/>
    <property type="match status" value="1"/>
</dbReference>
<keyword evidence="1 4" id="KW-0378">Hydrolase</keyword>
<dbReference type="PANTHER" id="PTHR10357">
    <property type="entry name" value="ALPHA-AMYLASE FAMILY MEMBER"/>
    <property type="match status" value="1"/>
</dbReference>
<dbReference type="EC" id="3.2.1.-" evidence="4"/>
<dbReference type="RefSeq" id="WP_125598957.1">
    <property type="nucleotide sequence ID" value="NZ_JBHSSM010000004.1"/>
</dbReference>
<evidence type="ECO:0000256" key="1">
    <source>
        <dbReference type="ARBA" id="ARBA00022801"/>
    </source>
</evidence>
<dbReference type="SUPFAM" id="SSF51445">
    <property type="entry name" value="(Trans)glycosidases"/>
    <property type="match status" value="1"/>
</dbReference>
<keyword evidence="2 4" id="KW-0326">Glycosidase</keyword>
<dbReference type="InterPro" id="IPR004185">
    <property type="entry name" value="Glyco_hydro_13_lg-like_dom"/>
</dbReference>